<feature type="transmembrane region" description="Helical" evidence="1">
    <location>
        <begin position="135"/>
        <end position="152"/>
    </location>
</feature>
<gene>
    <name evidence="2" type="ORF">R5W23_004862</name>
</gene>
<feature type="transmembrane region" description="Helical" evidence="1">
    <location>
        <begin position="196"/>
        <end position="220"/>
    </location>
</feature>
<feature type="transmembrane region" description="Helical" evidence="1">
    <location>
        <begin position="12"/>
        <end position="32"/>
    </location>
</feature>
<evidence type="ECO:0000256" key="1">
    <source>
        <dbReference type="SAM" id="Phobius"/>
    </source>
</evidence>
<accession>A0ABU5F7V9</accession>
<reference evidence="3" key="1">
    <citation type="journal article" date="2023" name="Mar. Drugs">
        <title>Gemmata algarum, a Novel Planctomycete Isolated from an Algal Mat, Displays Antimicrobial Activity.</title>
        <authorList>
            <person name="Kumar G."/>
            <person name="Kallscheuer N."/>
            <person name="Kashif M."/>
            <person name="Ahamad S."/>
            <person name="Jagadeeshwari U."/>
            <person name="Pannikurungottu S."/>
            <person name="Haufschild T."/>
            <person name="Kabuu M."/>
            <person name="Sasikala C."/>
            <person name="Jogler C."/>
            <person name="Ramana C."/>
        </authorList>
    </citation>
    <scope>NUCLEOTIDE SEQUENCE [LARGE SCALE GENOMIC DNA]</scope>
    <source>
        <strain evidence="3">JC673</strain>
    </source>
</reference>
<keyword evidence="1" id="KW-0472">Membrane</keyword>
<organism evidence="2 3">
    <name type="scientific">Gemmata algarum</name>
    <dbReference type="NCBI Taxonomy" id="2975278"/>
    <lineage>
        <taxon>Bacteria</taxon>
        <taxon>Pseudomonadati</taxon>
        <taxon>Planctomycetota</taxon>
        <taxon>Planctomycetia</taxon>
        <taxon>Gemmatales</taxon>
        <taxon>Gemmataceae</taxon>
        <taxon>Gemmata</taxon>
    </lineage>
</organism>
<keyword evidence="3" id="KW-1185">Reference proteome</keyword>
<sequence>MFRSACARWWRLVWPEAVACAALTAVALHLIAPFLTDRFIGASDAVWYYCLLDDHLHQTRAGIFPVYVGQSHANWNGHPVGLLAGYLLTGAALDLVTGGRYSTVEVQHLTLAWSIWAGALSAYACLRALPARRWLAGALACLYVSCPGTLCLPGGLDMYPSFMVLPYVPVVLYGLARGARRGDGTAAGCLGGGTALVWMCHAAIALWLSVGGALFVAALAARRGRFWHTVRFAALAGAAFAVLSAWYFATVFSMELHRSHGMTEAPEPPAGLYRATGPKFADDLTRNVRASVPGAYLPLGDRFEPMSYFQLGYGLLGLLGFAAGVALRERVPALRAFVGAALGLLVLLHPLAGLTWHVWANLPRTFGVTGPWPMQRFYVLLAGLGAFAGALAVERVLSRGRAALAFTVAAPHAAPRRHVLPARAALAAVVLVVGTGYSLHQAQKVRALGFRARDPDPVPAVSRPENQSLRAHNWLTVHDPRTTPDRVTVGDPLLYNRVLDADGVAVLAANREAAGRGTPVPFVPAVALPFRADAGTSVRPLLTARFESERRYLLTLRVTSQNVSEGAALVVRGATLRREYRPLDNTGRPQTVRVTLWTSAPGADEVQVSLASAPADPAAPATLSIDGIELTRYEATDLPVRVDALHPYAATVRTDRPARLETHLEFVKGYEATVNGARVEPAPSPDGMLTVPLAEGDNEVRLVYRGTPAARAAFVVSGLGWLAALGAAVRVLGRRLAAGGREATASA</sequence>
<proteinExistence type="predicted"/>
<dbReference type="EMBL" id="JAXBLV010000236">
    <property type="protein sequence ID" value="MDY3563360.1"/>
    <property type="molecule type" value="Genomic_DNA"/>
</dbReference>
<keyword evidence="1" id="KW-1133">Transmembrane helix</keyword>
<name>A0ABU5F7V9_9BACT</name>
<dbReference type="Proteomes" id="UP001272242">
    <property type="component" value="Unassembled WGS sequence"/>
</dbReference>
<feature type="transmembrane region" description="Helical" evidence="1">
    <location>
        <begin position="308"/>
        <end position="327"/>
    </location>
</feature>
<protein>
    <recommendedName>
        <fullName evidence="4">Membrane protein 6-pyruvoyl-tetrahydropterin synthase-related domain-containing protein</fullName>
    </recommendedName>
</protein>
<comment type="caution">
    <text evidence="2">The sequence shown here is derived from an EMBL/GenBank/DDBJ whole genome shotgun (WGS) entry which is preliminary data.</text>
</comment>
<dbReference type="RefSeq" id="WP_320689573.1">
    <property type="nucleotide sequence ID" value="NZ_JAXBLV010000236.1"/>
</dbReference>
<evidence type="ECO:0008006" key="4">
    <source>
        <dbReference type="Google" id="ProtNLM"/>
    </source>
</evidence>
<feature type="transmembrane region" description="Helical" evidence="1">
    <location>
        <begin position="334"/>
        <end position="357"/>
    </location>
</feature>
<feature type="transmembrane region" description="Helical" evidence="1">
    <location>
        <begin position="232"/>
        <end position="249"/>
    </location>
</feature>
<feature type="transmembrane region" description="Helical" evidence="1">
    <location>
        <begin position="109"/>
        <end position="129"/>
    </location>
</feature>
<evidence type="ECO:0000313" key="3">
    <source>
        <dbReference type="Proteomes" id="UP001272242"/>
    </source>
</evidence>
<feature type="transmembrane region" description="Helical" evidence="1">
    <location>
        <begin position="377"/>
        <end position="397"/>
    </location>
</feature>
<keyword evidence="1" id="KW-0812">Transmembrane</keyword>
<evidence type="ECO:0000313" key="2">
    <source>
        <dbReference type="EMBL" id="MDY3563360.1"/>
    </source>
</evidence>
<feature type="transmembrane region" description="Helical" evidence="1">
    <location>
        <begin position="418"/>
        <end position="439"/>
    </location>
</feature>